<reference evidence="2" key="1">
    <citation type="journal article" date="2021" name="Proc. Natl. Acad. Sci. U.S.A.">
        <title>A Catalog of Tens of Thousands of Viruses from Human Metagenomes Reveals Hidden Associations with Chronic Diseases.</title>
        <authorList>
            <person name="Tisza M.J."/>
            <person name="Buck C.B."/>
        </authorList>
    </citation>
    <scope>NUCLEOTIDE SEQUENCE</scope>
    <source>
        <strain evidence="2">CtDwO1</strain>
    </source>
</reference>
<feature type="coiled-coil region" evidence="1">
    <location>
        <begin position="250"/>
        <end position="306"/>
    </location>
</feature>
<sequence length="400" mass="45669">MSTELSIVRPENVQMIAQNAPKVYNENQQRSVRCTNAGTQLLAEIKEKGMSDELDQRCAAYLEKSRKTVKLMNEQRSPITKMFDQIRTELTGMENSIDPTKAGNVPNQIQAFRNQFAAKKREEEEKRRREEAMKLQKQQALTKYETDVEDDFRQQFSRYITQHINELTTLNASLTLENFDTQSVKIVDYPTTMPADLFNHLTLSVLIPQMLSTEEATQIRANVQSRLLAQFNEQYTAEIGDYKDTIVDALASKHAELERMAKANAEEQERMKQELAAKEAAEAARLEAERKRKEDEAKAAKEIQSQAQEVGNLFDSASVSTPAYTPKTSVKKKIVALDAEGIINIVSFWWSKDGQYMSVEDLTKMFKKQITAVEKYANDKANAEFINSPHVKYENEVKAK</sequence>
<proteinExistence type="predicted"/>
<feature type="coiled-coil region" evidence="1">
    <location>
        <begin position="109"/>
        <end position="141"/>
    </location>
</feature>
<keyword evidence="1" id="KW-0175">Coiled coil</keyword>
<organism evidence="2">
    <name type="scientific">Podoviridae sp. ctDwO1</name>
    <dbReference type="NCBI Taxonomy" id="2827726"/>
    <lineage>
        <taxon>Viruses</taxon>
        <taxon>Duplodnaviria</taxon>
        <taxon>Heunggongvirae</taxon>
        <taxon>Uroviricota</taxon>
        <taxon>Caudoviricetes</taxon>
    </lineage>
</organism>
<protein>
    <recommendedName>
        <fullName evidence="3">DUF1351 domain-containing protein</fullName>
    </recommendedName>
</protein>
<accession>A0A8S5TA37</accession>
<evidence type="ECO:0000256" key="1">
    <source>
        <dbReference type="SAM" id="Coils"/>
    </source>
</evidence>
<dbReference type="EMBL" id="BK032784">
    <property type="protein sequence ID" value="DAF60189.1"/>
    <property type="molecule type" value="Genomic_DNA"/>
</dbReference>
<evidence type="ECO:0000313" key="2">
    <source>
        <dbReference type="EMBL" id="DAF60189.1"/>
    </source>
</evidence>
<name>A0A8S5TA37_9CAUD</name>
<evidence type="ECO:0008006" key="3">
    <source>
        <dbReference type="Google" id="ProtNLM"/>
    </source>
</evidence>